<evidence type="ECO:0000313" key="2">
    <source>
        <dbReference type="EMBL" id="KKN19863.1"/>
    </source>
</evidence>
<proteinExistence type="predicted"/>
<feature type="transmembrane region" description="Helical" evidence="1">
    <location>
        <begin position="62"/>
        <end position="90"/>
    </location>
</feature>
<gene>
    <name evidence="2" type="ORF">LCGC14_0941440</name>
</gene>
<feature type="transmembrane region" description="Helical" evidence="1">
    <location>
        <begin position="96"/>
        <end position="115"/>
    </location>
</feature>
<evidence type="ECO:0000256" key="1">
    <source>
        <dbReference type="SAM" id="Phobius"/>
    </source>
</evidence>
<dbReference type="Gene3D" id="1.10.1760.20">
    <property type="match status" value="1"/>
</dbReference>
<dbReference type="AlphaFoldDB" id="A0A0F9RRB3"/>
<evidence type="ECO:0008006" key="3">
    <source>
        <dbReference type="Google" id="ProtNLM"/>
    </source>
</evidence>
<keyword evidence="1" id="KW-1133">Transmembrane helix</keyword>
<sequence length="214" mass="23429">MTEVKLDEIKTSRTESTNLKIQIAGGAIFGALSVVLAIVISPVINATRIPNWGIAMFDPTSWIWIICFMIFGPLAGLISSVTGSFGLLIIDPTGVGPIFKFCATIPLILIPYYIFRLKESQKLKNPKMFAISGIVGIAVRILAMIGLNLLFFATIWGGGLQFVTLEIIGLGNISGLSAVLIFITLINLYTSVLDLVVPYLIVYIPKLDEKFEFW</sequence>
<keyword evidence="1" id="KW-0812">Transmembrane</keyword>
<keyword evidence="1" id="KW-0472">Membrane</keyword>
<name>A0A0F9RRB3_9ZZZZ</name>
<feature type="transmembrane region" description="Helical" evidence="1">
    <location>
        <begin position="21"/>
        <end position="41"/>
    </location>
</feature>
<accession>A0A0F9RRB3</accession>
<organism evidence="2">
    <name type="scientific">marine sediment metagenome</name>
    <dbReference type="NCBI Taxonomy" id="412755"/>
    <lineage>
        <taxon>unclassified sequences</taxon>
        <taxon>metagenomes</taxon>
        <taxon>ecological metagenomes</taxon>
    </lineage>
</organism>
<comment type="caution">
    <text evidence="2">The sequence shown here is derived from an EMBL/GenBank/DDBJ whole genome shotgun (WGS) entry which is preliminary data.</text>
</comment>
<reference evidence="2" key="1">
    <citation type="journal article" date="2015" name="Nature">
        <title>Complex archaea that bridge the gap between prokaryotes and eukaryotes.</title>
        <authorList>
            <person name="Spang A."/>
            <person name="Saw J.H."/>
            <person name="Jorgensen S.L."/>
            <person name="Zaremba-Niedzwiedzka K."/>
            <person name="Martijn J."/>
            <person name="Lind A.E."/>
            <person name="van Eijk R."/>
            <person name="Schleper C."/>
            <person name="Guy L."/>
            <person name="Ettema T.J."/>
        </authorList>
    </citation>
    <scope>NUCLEOTIDE SEQUENCE</scope>
</reference>
<protein>
    <recommendedName>
        <fullName evidence="3">ECF transporter S component</fullName>
    </recommendedName>
</protein>
<dbReference type="EMBL" id="LAZR01003296">
    <property type="protein sequence ID" value="KKN19863.1"/>
    <property type="molecule type" value="Genomic_DNA"/>
</dbReference>
<feature type="transmembrane region" description="Helical" evidence="1">
    <location>
        <begin position="127"/>
        <end position="156"/>
    </location>
</feature>
<feature type="transmembrane region" description="Helical" evidence="1">
    <location>
        <begin position="176"/>
        <end position="204"/>
    </location>
</feature>